<comment type="caution">
    <text evidence="2">The sequence shown here is derived from an EMBL/GenBank/DDBJ whole genome shotgun (WGS) entry which is preliminary data.</text>
</comment>
<accession>A0A8H5QBJ9</accession>
<dbReference type="Gene3D" id="3.40.50.300">
    <property type="entry name" value="P-loop containing nucleotide triphosphate hydrolases"/>
    <property type="match status" value="1"/>
</dbReference>
<keyword evidence="3" id="KW-1185">Reference proteome</keyword>
<dbReference type="GeneID" id="59315033"/>
<name>A0A8H5QBJ9_GIBSU</name>
<dbReference type="AlphaFoldDB" id="A0A8H5QBJ9"/>
<evidence type="ECO:0000256" key="1">
    <source>
        <dbReference type="SAM" id="MobiDB-lite"/>
    </source>
</evidence>
<feature type="region of interest" description="Disordered" evidence="1">
    <location>
        <begin position="24"/>
        <end position="44"/>
    </location>
</feature>
<proteinExistence type="predicted"/>
<organism evidence="2 3">
    <name type="scientific">Gibberella subglutinans</name>
    <name type="common">Fusarium subglutinans</name>
    <dbReference type="NCBI Taxonomy" id="42677"/>
    <lineage>
        <taxon>Eukaryota</taxon>
        <taxon>Fungi</taxon>
        <taxon>Dikarya</taxon>
        <taxon>Ascomycota</taxon>
        <taxon>Pezizomycotina</taxon>
        <taxon>Sordariomycetes</taxon>
        <taxon>Hypocreomycetidae</taxon>
        <taxon>Hypocreales</taxon>
        <taxon>Nectriaceae</taxon>
        <taxon>Fusarium</taxon>
        <taxon>Fusarium fujikuroi species complex</taxon>
    </lineage>
</organism>
<gene>
    <name evidence="2" type="ORF">FSUBG_2532</name>
</gene>
<dbReference type="InterPro" id="IPR027417">
    <property type="entry name" value="P-loop_NTPase"/>
</dbReference>
<dbReference type="OrthoDB" id="5105709at2759"/>
<dbReference type="Proteomes" id="UP000547976">
    <property type="component" value="Unassembled WGS sequence"/>
</dbReference>
<dbReference type="RefSeq" id="XP_036541801.1">
    <property type="nucleotide sequence ID" value="XM_036680315.1"/>
</dbReference>
<evidence type="ECO:0000313" key="3">
    <source>
        <dbReference type="Proteomes" id="UP000547976"/>
    </source>
</evidence>
<evidence type="ECO:0000313" key="2">
    <source>
        <dbReference type="EMBL" id="KAF5610988.1"/>
    </source>
</evidence>
<protein>
    <submittedName>
        <fullName evidence="2">Global transactivator</fullName>
    </submittedName>
</protein>
<feature type="compositionally biased region" description="Polar residues" evidence="1">
    <location>
        <begin position="32"/>
        <end position="42"/>
    </location>
</feature>
<reference evidence="2 3" key="1">
    <citation type="submission" date="2020-05" db="EMBL/GenBank/DDBJ databases">
        <title>Identification and distribution of gene clusters putatively required for synthesis of sphingolipid metabolism inhibitors in phylogenetically diverse species of the filamentous fungus Fusarium.</title>
        <authorList>
            <person name="Kim H.-S."/>
            <person name="Busman M."/>
            <person name="Brown D.W."/>
            <person name="Divon H."/>
            <person name="Uhlig S."/>
            <person name="Proctor R.H."/>
        </authorList>
    </citation>
    <scope>NUCLEOTIDE SEQUENCE [LARGE SCALE GENOMIC DNA]</scope>
    <source>
        <strain evidence="2 3">NRRL 66333</strain>
    </source>
</reference>
<sequence>MQFANVVIRCGQWWKKAWEQQAAGRVHRPGQQKPTLSTNSEPRTLPWGITRWRTKDGNGKISGYFVLREA</sequence>
<dbReference type="SUPFAM" id="SSF52540">
    <property type="entry name" value="P-loop containing nucleoside triphosphate hydrolases"/>
    <property type="match status" value="1"/>
</dbReference>
<dbReference type="EMBL" id="JAAOAV010000023">
    <property type="protein sequence ID" value="KAF5610988.1"/>
    <property type="molecule type" value="Genomic_DNA"/>
</dbReference>